<evidence type="ECO:0008006" key="4">
    <source>
        <dbReference type="Google" id="ProtNLM"/>
    </source>
</evidence>
<protein>
    <recommendedName>
        <fullName evidence="4">Hydrophobin</fullName>
    </recommendedName>
</protein>
<gene>
    <name evidence="2" type="ORF">M441DRAFT_392456</name>
</gene>
<feature type="chain" id="PRO_5015684625" description="Hydrophobin" evidence="1">
    <location>
        <begin position="19"/>
        <end position="117"/>
    </location>
</feature>
<evidence type="ECO:0000313" key="2">
    <source>
        <dbReference type="EMBL" id="PTB42606.1"/>
    </source>
</evidence>
<reference evidence="2 3" key="1">
    <citation type="submission" date="2016-07" db="EMBL/GenBank/DDBJ databases">
        <title>Multiple horizontal gene transfer events from other fungi enriched the ability of initially mycotrophic Trichoderma (Ascomycota) to feed on dead plant biomass.</title>
        <authorList>
            <consortium name="DOE Joint Genome Institute"/>
            <person name="Aerts A."/>
            <person name="Atanasova L."/>
            <person name="Chenthamara K."/>
            <person name="Zhang J."/>
            <person name="Grujic M."/>
            <person name="Henrissat B."/>
            <person name="Kuo A."/>
            <person name="Salamov A."/>
            <person name="Lipzen A."/>
            <person name="Labutti K."/>
            <person name="Barry K."/>
            <person name="Miao Y."/>
            <person name="Rahimi M.J."/>
            <person name="Shen Q."/>
            <person name="Grigoriev I.V."/>
            <person name="Kubicek C.P."/>
            <person name="Druzhinina I.S."/>
        </authorList>
    </citation>
    <scope>NUCLEOTIDE SEQUENCE [LARGE SCALE GENOMIC DNA]</scope>
    <source>
        <strain evidence="2 3">CBS 433.97</strain>
    </source>
</reference>
<organism evidence="2 3">
    <name type="scientific">Trichoderma asperellum (strain ATCC 204424 / CBS 433.97 / NBRC 101777)</name>
    <dbReference type="NCBI Taxonomy" id="1042311"/>
    <lineage>
        <taxon>Eukaryota</taxon>
        <taxon>Fungi</taxon>
        <taxon>Dikarya</taxon>
        <taxon>Ascomycota</taxon>
        <taxon>Pezizomycotina</taxon>
        <taxon>Sordariomycetes</taxon>
        <taxon>Hypocreomycetidae</taxon>
        <taxon>Hypocreales</taxon>
        <taxon>Hypocreaceae</taxon>
        <taxon>Trichoderma</taxon>
    </lineage>
</organism>
<feature type="signal peptide" evidence="1">
    <location>
        <begin position="1"/>
        <end position="18"/>
    </location>
</feature>
<dbReference type="OrthoDB" id="4899128at2759"/>
<keyword evidence="1" id="KW-0732">Signal</keyword>
<evidence type="ECO:0000256" key="1">
    <source>
        <dbReference type="SAM" id="SignalP"/>
    </source>
</evidence>
<accession>A0A2T3ZCS3</accession>
<dbReference type="Proteomes" id="UP000240493">
    <property type="component" value="Unassembled WGS sequence"/>
</dbReference>
<keyword evidence="3" id="KW-1185">Reference proteome</keyword>
<proteinExistence type="predicted"/>
<dbReference type="AlphaFoldDB" id="A0A2T3ZCS3"/>
<evidence type="ECO:0000313" key="3">
    <source>
        <dbReference type="Proteomes" id="UP000240493"/>
    </source>
</evidence>
<name>A0A2T3ZCS3_TRIA4</name>
<sequence>MHFTQLAPLAMFAIPALTNPVEPRAADVQCFQNLDTAWWKPPGSLQTPPTVTIQDICNAGGVGGCVSGYGRLCVLGSLSDCPSLIATVNYLQKFRGNRWEFPSVVECGNIALSVASN</sequence>
<dbReference type="EMBL" id="KZ679260">
    <property type="protein sequence ID" value="PTB42606.1"/>
    <property type="molecule type" value="Genomic_DNA"/>
</dbReference>